<dbReference type="InterPro" id="IPR051010">
    <property type="entry name" value="BCAA_transport"/>
</dbReference>
<protein>
    <submittedName>
        <fullName evidence="5">ABC transporter substrate-binding protein</fullName>
    </submittedName>
</protein>
<dbReference type="Gene3D" id="3.40.50.2300">
    <property type="match status" value="2"/>
</dbReference>
<gene>
    <name evidence="5" type="ORF">ACELLULO517_22785</name>
</gene>
<keyword evidence="6" id="KW-1185">Reference proteome</keyword>
<dbReference type="GO" id="GO:0006865">
    <property type="term" value="P:amino acid transport"/>
    <property type="evidence" value="ECO:0007669"/>
    <property type="project" value="UniProtKB-KW"/>
</dbReference>
<evidence type="ECO:0000256" key="1">
    <source>
        <dbReference type="ARBA" id="ARBA00010062"/>
    </source>
</evidence>
<comment type="caution">
    <text evidence="5">The sequence shown here is derived from an EMBL/GenBank/DDBJ whole genome shotgun (WGS) entry which is preliminary data.</text>
</comment>
<evidence type="ECO:0000259" key="4">
    <source>
        <dbReference type="Pfam" id="PF13458"/>
    </source>
</evidence>
<evidence type="ECO:0000313" key="5">
    <source>
        <dbReference type="EMBL" id="MCB8883093.1"/>
    </source>
</evidence>
<dbReference type="InterPro" id="IPR028081">
    <property type="entry name" value="Leu-bd"/>
</dbReference>
<reference evidence="5 6" key="1">
    <citation type="journal article" date="2021" name="Microorganisms">
        <title>Acidisoma silvae sp. nov. and Acidisomacellulosilytica sp. nov., Two Acidophilic Bacteria Isolated from Decaying Wood, Hydrolyzing Cellulose and Producing Poly-3-hydroxybutyrate.</title>
        <authorList>
            <person name="Mieszkin S."/>
            <person name="Pouder E."/>
            <person name="Uroz S."/>
            <person name="Simon-Colin C."/>
            <person name="Alain K."/>
        </authorList>
    </citation>
    <scope>NUCLEOTIDE SEQUENCE [LARGE SCALE GENOMIC DNA]</scope>
    <source>
        <strain evidence="5 6">HW T5.17</strain>
    </source>
</reference>
<accession>A0A963Z5N0</accession>
<dbReference type="Proteomes" id="UP000721844">
    <property type="component" value="Unassembled WGS sequence"/>
</dbReference>
<feature type="domain" description="Leucine-binding protein" evidence="4">
    <location>
        <begin position="49"/>
        <end position="379"/>
    </location>
</feature>
<name>A0A963Z5N0_9PROT</name>
<keyword evidence="2" id="KW-0732">Signal</keyword>
<organism evidence="5 6">
    <name type="scientific">Acidisoma cellulosilyticum</name>
    <dbReference type="NCBI Taxonomy" id="2802395"/>
    <lineage>
        <taxon>Bacteria</taxon>
        <taxon>Pseudomonadati</taxon>
        <taxon>Pseudomonadota</taxon>
        <taxon>Alphaproteobacteria</taxon>
        <taxon>Acetobacterales</taxon>
        <taxon>Acidocellaceae</taxon>
        <taxon>Acidisoma</taxon>
    </lineage>
</organism>
<dbReference type="AlphaFoldDB" id="A0A963Z5N0"/>
<dbReference type="SUPFAM" id="SSF53822">
    <property type="entry name" value="Periplasmic binding protein-like I"/>
    <property type="match status" value="1"/>
</dbReference>
<dbReference type="RefSeq" id="WP_227309750.1">
    <property type="nucleotide sequence ID" value="NZ_JAESVA010000011.1"/>
</dbReference>
<proteinExistence type="inferred from homology"/>
<dbReference type="PANTHER" id="PTHR30483">
    <property type="entry name" value="LEUCINE-SPECIFIC-BINDING PROTEIN"/>
    <property type="match status" value="1"/>
</dbReference>
<sequence length="390" mass="41648">MTLSHMPPRYLAATSAHFDDPTRRLVLGMVAGLAGLGLAGRAMAADGTPIRLGGILPLTGPDASVGIQQQRGLRFGVSQINAAGGVAGRPLDILYEDDEGRPDQAVISFNKLVSLQGVPLIFSAFSGPTLAMAPLATRKKIVLVNGGAQADRLAKASPYLFNTIPVAGDEIAVLAKYLASVGKKTAGILYEDDAGGTSGRDDFVRAFQKVGGKIIAREPVSFGQTDYRPSLLKIASVKPDVLFVMLSDGLGPLADQIHQMKPAFTIVGTSFFNDPAALHNPGSDGWLHTQVQIKAPPAVATAFQKMFNVEMEFWGAQYANAVFIMAKAIEKVLSQGKPITGENIHDAIFSIQTFDVMLPAIFRTNTAVMEIDIMQIKDGHHHLVQEFKAD</sequence>
<evidence type="ECO:0000313" key="6">
    <source>
        <dbReference type="Proteomes" id="UP000721844"/>
    </source>
</evidence>
<comment type="similarity">
    <text evidence="1">Belongs to the leucine-binding protein family.</text>
</comment>
<keyword evidence="3" id="KW-0813">Transport</keyword>
<evidence type="ECO:0000256" key="3">
    <source>
        <dbReference type="ARBA" id="ARBA00022970"/>
    </source>
</evidence>
<evidence type="ECO:0000256" key="2">
    <source>
        <dbReference type="ARBA" id="ARBA00022729"/>
    </source>
</evidence>
<keyword evidence="3" id="KW-0029">Amino-acid transport</keyword>
<dbReference type="InterPro" id="IPR028082">
    <property type="entry name" value="Peripla_BP_I"/>
</dbReference>
<dbReference type="Pfam" id="PF13458">
    <property type="entry name" value="Peripla_BP_6"/>
    <property type="match status" value="1"/>
</dbReference>
<dbReference type="EMBL" id="JAESVA010000011">
    <property type="protein sequence ID" value="MCB8883093.1"/>
    <property type="molecule type" value="Genomic_DNA"/>
</dbReference>